<dbReference type="Proteomes" id="UP001596417">
    <property type="component" value="Unassembled WGS sequence"/>
</dbReference>
<evidence type="ECO:0000313" key="3">
    <source>
        <dbReference type="Proteomes" id="UP001596417"/>
    </source>
</evidence>
<proteinExistence type="predicted"/>
<accession>A0ABD5YKG3</accession>
<sequence length="42" mass="4505">MRIPQLTTIKGAFDYLILLILVLAAICGLYIIAVYVGIAPGL</sequence>
<organism evidence="2 3">
    <name type="scientific">Halocatena marina</name>
    <dbReference type="NCBI Taxonomy" id="2934937"/>
    <lineage>
        <taxon>Archaea</taxon>
        <taxon>Methanobacteriati</taxon>
        <taxon>Methanobacteriota</taxon>
        <taxon>Stenosarchaea group</taxon>
        <taxon>Halobacteria</taxon>
        <taxon>Halobacteriales</taxon>
        <taxon>Natronomonadaceae</taxon>
        <taxon>Halocatena</taxon>
    </lineage>
</organism>
<comment type="caution">
    <text evidence="2">The sequence shown here is derived from an EMBL/GenBank/DDBJ whole genome shotgun (WGS) entry which is preliminary data.</text>
</comment>
<protein>
    <submittedName>
        <fullName evidence="2">Uncharacterized protein</fullName>
    </submittedName>
</protein>
<dbReference type="EMBL" id="JBHTAX010000001">
    <property type="protein sequence ID" value="MFC7189042.1"/>
    <property type="molecule type" value="Genomic_DNA"/>
</dbReference>
<keyword evidence="1" id="KW-1133">Transmembrane helix</keyword>
<feature type="transmembrane region" description="Helical" evidence="1">
    <location>
        <begin position="12"/>
        <end position="38"/>
    </location>
</feature>
<name>A0ABD5YKG3_9EURY</name>
<dbReference type="GeneID" id="76198596"/>
<dbReference type="RefSeq" id="WP_264383097.1">
    <property type="nucleotide sequence ID" value="NZ_CP109979.1"/>
</dbReference>
<evidence type="ECO:0000313" key="2">
    <source>
        <dbReference type="EMBL" id="MFC7189042.1"/>
    </source>
</evidence>
<reference evidence="2 3" key="1">
    <citation type="journal article" date="2019" name="Int. J. Syst. Evol. Microbiol.">
        <title>The Global Catalogue of Microorganisms (GCM) 10K type strain sequencing project: providing services to taxonomists for standard genome sequencing and annotation.</title>
        <authorList>
            <consortium name="The Broad Institute Genomics Platform"/>
            <consortium name="The Broad Institute Genome Sequencing Center for Infectious Disease"/>
            <person name="Wu L."/>
            <person name="Ma J."/>
        </authorList>
    </citation>
    <scope>NUCLEOTIDE SEQUENCE [LARGE SCALE GENOMIC DNA]</scope>
    <source>
        <strain evidence="2 3">RDMS1</strain>
    </source>
</reference>
<gene>
    <name evidence="2" type="ORF">ACFQL7_03705</name>
</gene>
<keyword evidence="1" id="KW-0472">Membrane</keyword>
<keyword evidence="3" id="KW-1185">Reference proteome</keyword>
<keyword evidence="1" id="KW-0812">Transmembrane</keyword>
<dbReference type="AlphaFoldDB" id="A0ABD5YKG3"/>
<evidence type="ECO:0000256" key="1">
    <source>
        <dbReference type="SAM" id="Phobius"/>
    </source>
</evidence>